<dbReference type="InterPro" id="IPR029045">
    <property type="entry name" value="ClpP/crotonase-like_dom_sf"/>
</dbReference>
<dbReference type="CDD" id="cd06558">
    <property type="entry name" value="crotonase-like"/>
    <property type="match status" value="1"/>
</dbReference>
<evidence type="ECO:0000313" key="3">
    <source>
        <dbReference type="EMBL" id="CAB4558628.1"/>
    </source>
</evidence>
<dbReference type="InterPro" id="IPR014748">
    <property type="entry name" value="Enoyl-CoA_hydra_C"/>
</dbReference>
<dbReference type="AlphaFoldDB" id="A0A6J6DAJ3"/>
<name>A0A6J6DAJ3_9ZZZZ</name>
<dbReference type="Pfam" id="PF00378">
    <property type="entry name" value="ECH_1"/>
    <property type="match status" value="1"/>
</dbReference>
<evidence type="ECO:0000256" key="1">
    <source>
        <dbReference type="ARBA" id="ARBA00005254"/>
    </source>
</evidence>
<dbReference type="Gene3D" id="3.90.226.10">
    <property type="entry name" value="2-enoyl-CoA Hydratase, Chain A, domain 1"/>
    <property type="match status" value="1"/>
</dbReference>
<dbReference type="GO" id="GO:0016829">
    <property type="term" value="F:lyase activity"/>
    <property type="evidence" value="ECO:0007669"/>
    <property type="project" value="UniProtKB-KW"/>
</dbReference>
<dbReference type="InterPro" id="IPR001753">
    <property type="entry name" value="Enoyl-CoA_hydra/iso"/>
</dbReference>
<dbReference type="PROSITE" id="PS00166">
    <property type="entry name" value="ENOYL_COA_HYDRATASE"/>
    <property type="match status" value="1"/>
</dbReference>
<protein>
    <submittedName>
        <fullName evidence="3">Unannotated protein</fullName>
    </submittedName>
</protein>
<dbReference type="InterPro" id="IPR018376">
    <property type="entry name" value="Enoyl-CoA_hyd/isom_CS"/>
</dbReference>
<dbReference type="SUPFAM" id="SSF52096">
    <property type="entry name" value="ClpP/crotonase"/>
    <property type="match status" value="1"/>
</dbReference>
<dbReference type="Gene3D" id="1.10.12.10">
    <property type="entry name" value="Lyase 2-enoyl-coa Hydratase, Chain A, domain 2"/>
    <property type="match status" value="1"/>
</dbReference>
<keyword evidence="2" id="KW-0456">Lyase</keyword>
<dbReference type="EMBL" id="CAEZSR010000050">
    <property type="protein sequence ID" value="CAB4558628.1"/>
    <property type="molecule type" value="Genomic_DNA"/>
</dbReference>
<evidence type="ECO:0000256" key="2">
    <source>
        <dbReference type="ARBA" id="ARBA00023239"/>
    </source>
</evidence>
<reference evidence="3" key="1">
    <citation type="submission" date="2020-05" db="EMBL/GenBank/DDBJ databases">
        <authorList>
            <person name="Chiriac C."/>
            <person name="Salcher M."/>
            <person name="Ghai R."/>
            <person name="Kavagutti S V."/>
        </authorList>
    </citation>
    <scope>NUCLEOTIDE SEQUENCE</scope>
</reference>
<dbReference type="PANTHER" id="PTHR11941">
    <property type="entry name" value="ENOYL-COA HYDRATASE-RELATED"/>
    <property type="match status" value="1"/>
</dbReference>
<dbReference type="GO" id="GO:0006635">
    <property type="term" value="P:fatty acid beta-oxidation"/>
    <property type="evidence" value="ECO:0007669"/>
    <property type="project" value="TreeGrafter"/>
</dbReference>
<comment type="similarity">
    <text evidence="1">Belongs to the enoyl-CoA hydratase/isomerase family.</text>
</comment>
<accession>A0A6J6DAJ3</accession>
<dbReference type="PANTHER" id="PTHR11941:SF130">
    <property type="entry name" value="ENOYL-COA HYDRATASE ECHA12-RELATED"/>
    <property type="match status" value="1"/>
</dbReference>
<sequence>MGAMAASSDTVLRSEPRPGIAQLTLNRPDKLNAMTGELVQALHEHLDEIAVDPDVRVVVLTGAGRGFCAGLDLGGYGTAPHTERMGRTQAGFAVQKHIASLIPHLRSLPQPVIAAVNGAAAGGGFALVLGSDVRLAARASKFNAAFIRIGLSACDIGTSWVLPRLIGAARAQELMLTGRVFDAEEAYRIGLVVDLVDDHALLDTAYAKAEQIMLNAPFGVALTKEGMWSALEIPGMQAAIDLENRQQIMASATSDHREAMQAFLERRPPNYTNS</sequence>
<organism evidence="3">
    <name type="scientific">freshwater metagenome</name>
    <dbReference type="NCBI Taxonomy" id="449393"/>
    <lineage>
        <taxon>unclassified sequences</taxon>
        <taxon>metagenomes</taxon>
        <taxon>ecological metagenomes</taxon>
    </lineage>
</organism>
<gene>
    <name evidence="3" type="ORF">UFOPK1493_01605</name>
</gene>
<proteinExistence type="inferred from homology"/>